<reference evidence="1 2" key="1">
    <citation type="submission" date="2020-07" db="EMBL/GenBank/DDBJ databases">
        <title>Sequencing the genomes of 1000 actinobacteria strains.</title>
        <authorList>
            <person name="Klenk H.-P."/>
        </authorList>
    </citation>
    <scope>NUCLEOTIDE SEQUENCE [LARGE SCALE GENOMIC DNA]</scope>
    <source>
        <strain evidence="1 2">DSM 45975</strain>
    </source>
</reference>
<name>A0A839DTS2_9PSEU</name>
<sequence>MARSSSSRVIGPMNSVSSLFGAPGSERGLEATFLIRCCSASATVCEVVLGLPGRFRAWQVPREIPWMAAVGVGAGGRVRWVTGSGTSASCCRERP</sequence>
<dbReference type="EMBL" id="JACGWZ010000002">
    <property type="protein sequence ID" value="MBA8824320.1"/>
    <property type="molecule type" value="Genomic_DNA"/>
</dbReference>
<gene>
    <name evidence="1" type="ORF">FHX42_001667</name>
</gene>
<proteinExistence type="predicted"/>
<comment type="caution">
    <text evidence="1">The sequence shown here is derived from an EMBL/GenBank/DDBJ whole genome shotgun (WGS) entry which is preliminary data.</text>
</comment>
<evidence type="ECO:0000313" key="1">
    <source>
        <dbReference type="EMBL" id="MBA8824320.1"/>
    </source>
</evidence>
<accession>A0A839DTS2</accession>
<dbReference type="AlphaFoldDB" id="A0A839DTS2"/>
<evidence type="ECO:0000313" key="2">
    <source>
        <dbReference type="Proteomes" id="UP000569329"/>
    </source>
</evidence>
<protein>
    <submittedName>
        <fullName evidence="1">Uncharacterized protein</fullName>
    </submittedName>
</protein>
<keyword evidence="2" id="KW-1185">Reference proteome</keyword>
<organism evidence="1 2">
    <name type="scientific">Halosaccharopolyspora lacisalsi</name>
    <dbReference type="NCBI Taxonomy" id="1000566"/>
    <lineage>
        <taxon>Bacteria</taxon>
        <taxon>Bacillati</taxon>
        <taxon>Actinomycetota</taxon>
        <taxon>Actinomycetes</taxon>
        <taxon>Pseudonocardiales</taxon>
        <taxon>Pseudonocardiaceae</taxon>
        <taxon>Halosaccharopolyspora</taxon>
    </lineage>
</organism>
<dbReference type="Proteomes" id="UP000569329">
    <property type="component" value="Unassembled WGS sequence"/>
</dbReference>